<evidence type="ECO:0000313" key="3">
    <source>
        <dbReference type="Proteomes" id="UP000316541"/>
    </source>
</evidence>
<dbReference type="InterPro" id="IPR043917">
    <property type="entry name" value="DUF5753"/>
</dbReference>
<dbReference type="CDD" id="cd00093">
    <property type="entry name" value="HTH_XRE"/>
    <property type="match status" value="1"/>
</dbReference>
<dbReference type="SUPFAM" id="SSF47413">
    <property type="entry name" value="lambda repressor-like DNA-binding domains"/>
    <property type="match status" value="1"/>
</dbReference>
<dbReference type="SMART" id="SM00530">
    <property type="entry name" value="HTH_XRE"/>
    <property type="match status" value="1"/>
</dbReference>
<accession>A0A544Y821</accession>
<dbReference type="EMBL" id="VIRM01000068">
    <property type="protein sequence ID" value="TQS12712.1"/>
    <property type="molecule type" value="Genomic_DNA"/>
</dbReference>
<organism evidence="2 3">
    <name type="scientific">Microbispora hainanensis</name>
    <dbReference type="NCBI Taxonomy" id="568844"/>
    <lineage>
        <taxon>Bacteria</taxon>
        <taxon>Bacillati</taxon>
        <taxon>Actinomycetota</taxon>
        <taxon>Actinomycetes</taxon>
        <taxon>Streptosporangiales</taxon>
        <taxon>Streptosporangiaceae</taxon>
        <taxon>Microbispora</taxon>
    </lineage>
</organism>
<evidence type="ECO:0000259" key="1">
    <source>
        <dbReference type="PROSITE" id="PS50943"/>
    </source>
</evidence>
<proteinExistence type="predicted"/>
<dbReference type="InterPro" id="IPR010982">
    <property type="entry name" value="Lambda_DNA-bd_dom_sf"/>
</dbReference>
<dbReference type="Pfam" id="PF13560">
    <property type="entry name" value="HTH_31"/>
    <property type="match status" value="1"/>
</dbReference>
<dbReference type="PROSITE" id="PS50943">
    <property type="entry name" value="HTH_CROC1"/>
    <property type="match status" value="1"/>
</dbReference>
<comment type="caution">
    <text evidence="2">The sequence shown here is derived from an EMBL/GenBank/DDBJ whole genome shotgun (WGS) entry which is preliminary data.</text>
</comment>
<dbReference type="Proteomes" id="UP000316541">
    <property type="component" value="Unassembled WGS sequence"/>
</dbReference>
<sequence length="287" mass="32146">MVSSNPTLRRRRLASTLRELRLARGMTIEEVANELMVSVAKISRLETGQRGASLRDVRDLCRIYQVANEAQIEALMTLAREAKEPGLRQELGDLGDEAAYPYVDLEAGASGITEFQCCFLPGLLQTEDYARALISGMLPGIADNILNSRVLARMKRKELLRRQDAPRYWTLIDEAALHRNVGGIQVMREQLLDIIEVARRPNVVVQVIPFSVGAYMGLDNSFAFLEIPDPSTPAVVFIEGLTTMEYLEKPSQLVPYKETIDYLRAAALHPQESVARIARICEEQFPS</sequence>
<dbReference type="AlphaFoldDB" id="A0A544Y821"/>
<evidence type="ECO:0000313" key="2">
    <source>
        <dbReference type="EMBL" id="TQS12712.1"/>
    </source>
</evidence>
<reference evidence="2 3" key="1">
    <citation type="submission" date="2019-07" db="EMBL/GenBank/DDBJ databases">
        <title>Microbispora hainanensis DSM 45428.</title>
        <authorList>
            <person name="Thawai C."/>
        </authorList>
    </citation>
    <scope>NUCLEOTIDE SEQUENCE [LARGE SCALE GENOMIC DNA]</scope>
    <source>
        <strain evidence="2 3">DSM 45428</strain>
    </source>
</reference>
<gene>
    <name evidence="2" type="ORF">FLX08_35885</name>
</gene>
<feature type="domain" description="HTH cro/C1-type" evidence="1">
    <location>
        <begin position="17"/>
        <end position="70"/>
    </location>
</feature>
<protein>
    <submittedName>
        <fullName evidence="2">Helix-turn-helix domain-containing protein</fullName>
    </submittedName>
</protein>
<dbReference type="RefSeq" id="WP_142624712.1">
    <property type="nucleotide sequence ID" value="NZ_VIRM01000068.1"/>
</dbReference>
<dbReference type="GO" id="GO:0003677">
    <property type="term" value="F:DNA binding"/>
    <property type="evidence" value="ECO:0007669"/>
    <property type="project" value="InterPro"/>
</dbReference>
<name>A0A544Y821_9ACTN</name>
<dbReference type="Gene3D" id="1.10.260.40">
    <property type="entry name" value="lambda repressor-like DNA-binding domains"/>
    <property type="match status" value="1"/>
</dbReference>
<dbReference type="Pfam" id="PF19054">
    <property type="entry name" value="DUF5753"/>
    <property type="match status" value="1"/>
</dbReference>
<dbReference type="InterPro" id="IPR001387">
    <property type="entry name" value="Cro/C1-type_HTH"/>
</dbReference>